<dbReference type="FunFam" id="1.10.10.60:FF:000141">
    <property type="entry name" value="TetR family transcriptional regulator"/>
    <property type="match status" value="1"/>
</dbReference>
<dbReference type="PROSITE" id="PS50977">
    <property type="entry name" value="HTH_TETR_2"/>
    <property type="match status" value="1"/>
</dbReference>
<dbReference type="PROSITE" id="PS01081">
    <property type="entry name" value="HTH_TETR_1"/>
    <property type="match status" value="1"/>
</dbReference>
<evidence type="ECO:0000256" key="2">
    <source>
        <dbReference type="ARBA" id="ARBA00023125"/>
    </source>
</evidence>
<dbReference type="Pfam" id="PF00440">
    <property type="entry name" value="TetR_N"/>
    <property type="match status" value="1"/>
</dbReference>
<dbReference type="InterPro" id="IPR001647">
    <property type="entry name" value="HTH_TetR"/>
</dbReference>
<organism evidence="6">
    <name type="scientific">Geoalkalibacter subterraneus</name>
    <dbReference type="NCBI Taxonomy" id="483547"/>
    <lineage>
        <taxon>Bacteria</taxon>
        <taxon>Pseudomonadati</taxon>
        <taxon>Thermodesulfobacteriota</taxon>
        <taxon>Desulfuromonadia</taxon>
        <taxon>Desulfuromonadales</taxon>
        <taxon>Geoalkalibacteraceae</taxon>
        <taxon>Geoalkalibacter</taxon>
    </lineage>
</organism>
<dbReference type="InterPro" id="IPR054422">
    <property type="entry name" value="TetR-like_HI_0893_C"/>
</dbReference>
<feature type="DNA-binding region" description="H-T-H motif" evidence="4">
    <location>
        <begin position="48"/>
        <end position="67"/>
    </location>
</feature>
<name>A0A831LM82_9BACT</name>
<comment type="caution">
    <text evidence="6">The sequence shown here is derived from an EMBL/GenBank/DDBJ whole genome shotgun (WGS) entry which is preliminary data.</text>
</comment>
<dbReference type="InterPro" id="IPR050109">
    <property type="entry name" value="HTH-type_TetR-like_transc_reg"/>
</dbReference>
<sequence length="207" mass="23444">MRLLHKLTDQSVNLCGAIVMSTKKEQKRQALLRAALELFAENGFNGASTALIAKRAGVASGTLFFHFKNKEELIHSLFAEIREKIDLEVLKDVPADLPVRERLSRMLSNLLRYFLAHPAEFKFAEQYHFSPLNNQGQGFREENETFHALLLQAREQQMIKDIPLLCLEAIAFGPISSLAKEHANRGTPIDDEMVRVTIAACWDALKR</sequence>
<dbReference type="Pfam" id="PF22604">
    <property type="entry name" value="TetR_HI_0893_C"/>
    <property type="match status" value="1"/>
</dbReference>
<evidence type="ECO:0000313" key="6">
    <source>
        <dbReference type="EMBL" id="HDR46216.1"/>
    </source>
</evidence>
<dbReference type="InterPro" id="IPR023772">
    <property type="entry name" value="DNA-bd_HTH_TetR-type_CS"/>
</dbReference>
<dbReference type="EMBL" id="DSDO01000053">
    <property type="protein sequence ID" value="HDR46216.1"/>
    <property type="molecule type" value="Genomic_DNA"/>
</dbReference>
<reference evidence="6" key="1">
    <citation type="journal article" date="2020" name="mSystems">
        <title>Genome- and Community-Level Interaction Insights into Carbon Utilization and Element Cycling Functions of Hydrothermarchaeota in Hydrothermal Sediment.</title>
        <authorList>
            <person name="Zhou Z."/>
            <person name="Liu Y."/>
            <person name="Xu W."/>
            <person name="Pan J."/>
            <person name="Luo Z.H."/>
            <person name="Li M."/>
        </authorList>
    </citation>
    <scope>NUCLEOTIDE SEQUENCE [LARGE SCALE GENOMIC DNA]</scope>
    <source>
        <strain evidence="6">SpSt-1220</strain>
    </source>
</reference>
<dbReference type="SUPFAM" id="SSF48498">
    <property type="entry name" value="Tetracyclin repressor-like, C-terminal domain"/>
    <property type="match status" value="1"/>
</dbReference>
<feature type="domain" description="HTH tetR-type" evidence="5">
    <location>
        <begin position="25"/>
        <end position="85"/>
    </location>
</feature>
<dbReference type="PANTHER" id="PTHR30055">
    <property type="entry name" value="HTH-TYPE TRANSCRIPTIONAL REGULATOR RUTR"/>
    <property type="match status" value="1"/>
</dbReference>
<protein>
    <submittedName>
        <fullName evidence="6">TetR/AcrR family transcriptional regulator</fullName>
    </submittedName>
</protein>
<keyword evidence="3" id="KW-0804">Transcription</keyword>
<keyword evidence="2 4" id="KW-0238">DNA-binding</keyword>
<evidence type="ECO:0000256" key="1">
    <source>
        <dbReference type="ARBA" id="ARBA00023015"/>
    </source>
</evidence>
<dbReference type="SUPFAM" id="SSF46689">
    <property type="entry name" value="Homeodomain-like"/>
    <property type="match status" value="1"/>
</dbReference>
<dbReference type="InterPro" id="IPR036271">
    <property type="entry name" value="Tet_transcr_reg_TetR-rel_C_sf"/>
</dbReference>
<keyword evidence="1" id="KW-0805">Transcription regulation</keyword>
<evidence type="ECO:0000256" key="4">
    <source>
        <dbReference type="PROSITE-ProRule" id="PRU00335"/>
    </source>
</evidence>
<dbReference type="PRINTS" id="PR00455">
    <property type="entry name" value="HTHTETR"/>
</dbReference>
<dbReference type="Proteomes" id="UP000886162">
    <property type="component" value="Unassembled WGS sequence"/>
</dbReference>
<evidence type="ECO:0000259" key="5">
    <source>
        <dbReference type="PROSITE" id="PS50977"/>
    </source>
</evidence>
<dbReference type="InterPro" id="IPR009057">
    <property type="entry name" value="Homeodomain-like_sf"/>
</dbReference>
<proteinExistence type="predicted"/>
<evidence type="ECO:0000256" key="3">
    <source>
        <dbReference type="ARBA" id="ARBA00023163"/>
    </source>
</evidence>
<gene>
    <name evidence="6" type="ORF">ENN94_00785</name>
</gene>
<accession>A0A831LM82</accession>
<dbReference type="GO" id="GO:0003677">
    <property type="term" value="F:DNA binding"/>
    <property type="evidence" value="ECO:0007669"/>
    <property type="project" value="UniProtKB-UniRule"/>
</dbReference>
<dbReference type="Gene3D" id="1.10.357.10">
    <property type="entry name" value="Tetracycline Repressor, domain 2"/>
    <property type="match status" value="1"/>
</dbReference>
<dbReference type="AlphaFoldDB" id="A0A831LM82"/>